<dbReference type="EMBL" id="AJ890364">
    <property type="protein sequence ID" value="CAI65737.1"/>
    <property type="molecule type" value="Genomic_DNA"/>
</dbReference>
<dbReference type="Proteomes" id="UP000000863">
    <property type="component" value="Segment"/>
</dbReference>
<protein>
    <submittedName>
        <fullName evidence="2">Putative membrane protein</fullName>
    </submittedName>
</protein>
<keyword evidence="1" id="KW-0472">Membrane</keyword>
<evidence type="ECO:0000313" key="2">
    <source>
        <dbReference type="EMBL" id="CAI65737.1"/>
    </source>
</evidence>
<keyword evidence="1" id="KW-1133">Transmembrane helix</keyword>
<accession>Q4A2G9</accession>
<keyword evidence="1" id="KW-0812">Transmembrane</keyword>
<organismHost>
    <name type="scientific">Emiliania huxleyi</name>
    <name type="common">Coccolithophore</name>
    <name type="synonym">Pontosphaera huxleyi</name>
    <dbReference type="NCBI Taxonomy" id="2903"/>
</organismHost>
<feature type="transmembrane region" description="Helical" evidence="1">
    <location>
        <begin position="21"/>
        <end position="41"/>
    </location>
</feature>
<evidence type="ECO:0000313" key="3">
    <source>
        <dbReference type="Proteomes" id="UP000000863"/>
    </source>
</evidence>
<keyword evidence="3" id="KW-1185">Reference proteome</keyword>
<dbReference type="GeneID" id="3654960"/>
<sequence length="148" mass="16312">MLSRVKNAITKINSLSTPKKLLILLVVAIIIVAVLISLDIIPKETVFPSSISPPIPELQPEPEVEYEQQFKEFESEPLVYLGSGACVGDNQEIPEGHCDENPECTAIGRQKNGCWHLLKGDAEPDEGVRDTYKFGLFKKTAAGYESLL</sequence>
<dbReference type="KEGG" id="vg:3654960"/>
<organism evidence="2 3">
    <name type="scientific">Emiliania huxleyi virus 86 (isolate United Kingdom/English Channel/1999)</name>
    <name type="common">EhV-86</name>
    <dbReference type="NCBI Taxonomy" id="654925"/>
    <lineage>
        <taxon>Viruses</taxon>
        <taxon>Varidnaviria</taxon>
        <taxon>Bamfordvirae</taxon>
        <taxon>Nucleocytoviricota</taxon>
        <taxon>Megaviricetes</taxon>
        <taxon>Algavirales</taxon>
        <taxon>Phycodnaviridae</taxon>
        <taxon>Coccolithovirus</taxon>
        <taxon>Coccolithovirus huxleyi</taxon>
        <taxon>Emiliania huxleyi virus 86</taxon>
    </lineage>
</organism>
<evidence type="ECO:0000256" key="1">
    <source>
        <dbReference type="SAM" id="Phobius"/>
    </source>
</evidence>
<gene>
    <name evidence="2" type="ORF">EhV310</name>
</gene>
<reference evidence="2 3" key="1">
    <citation type="journal article" date="2005" name="Science">
        <title>Complete genome sequence and lytic phase transcription profile of a Coccolithovirus.</title>
        <authorList>
            <person name="Wilson W.H."/>
            <person name="Schroeder D.C."/>
            <person name="Allen M.J."/>
            <person name="Holden M.T.G."/>
            <person name="Parkhill J."/>
            <person name="Barrell B.G."/>
            <person name="Churcher C."/>
            <person name="Hamlin N."/>
            <person name="Mungall K."/>
            <person name="Norbertczak H."/>
            <person name="Quail M.A."/>
            <person name="Price C."/>
            <person name="Rabbinowitsch E."/>
            <person name="Walker D."/>
            <person name="Craigon M."/>
            <person name="Roy D."/>
            <person name="Ghazal P."/>
        </authorList>
    </citation>
    <scope>NUCLEOTIDE SEQUENCE [LARGE SCALE GENOMIC DNA]</scope>
    <source>
        <strain evidence="3">Isolate United Kingdom/English Channel/1999</strain>
    </source>
</reference>
<dbReference type="RefSeq" id="YP_294068.1">
    <property type="nucleotide sequence ID" value="NC_007346.1"/>
</dbReference>
<proteinExistence type="predicted"/>
<name>Q4A2G9_EHV8U</name>